<evidence type="ECO:0000256" key="2">
    <source>
        <dbReference type="ARBA" id="ARBA00022747"/>
    </source>
</evidence>
<keyword evidence="2" id="KW-0680">Restriction system</keyword>
<evidence type="ECO:0000256" key="1">
    <source>
        <dbReference type="ARBA" id="ARBA00010923"/>
    </source>
</evidence>
<gene>
    <name evidence="5" type="ORF">NV226_00750</name>
</gene>
<keyword evidence="5" id="KW-0378">Hydrolase</keyword>
<evidence type="ECO:0000313" key="5">
    <source>
        <dbReference type="EMBL" id="UVD81830.1"/>
    </source>
</evidence>
<dbReference type="InterPro" id="IPR044946">
    <property type="entry name" value="Restrct_endonuc_typeI_TRD_sf"/>
</dbReference>
<proteinExistence type="inferred from homology"/>
<dbReference type="Proteomes" id="UP001059252">
    <property type="component" value="Chromosome"/>
</dbReference>
<feature type="domain" description="Type I restriction modification DNA specificity" evidence="4">
    <location>
        <begin position="67"/>
        <end position="212"/>
    </location>
</feature>
<dbReference type="Pfam" id="PF01420">
    <property type="entry name" value="Methylase_S"/>
    <property type="match status" value="1"/>
</dbReference>
<dbReference type="SUPFAM" id="SSF116734">
    <property type="entry name" value="DNA methylase specificity domain"/>
    <property type="match status" value="1"/>
</dbReference>
<dbReference type="RefSeq" id="WP_258211004.1">
    <property type="nucleotide sequence ID" value="NZ_CP102734.1"/>
</dbReference>
<protein>
    <submittedName>
        <fullName evidence="5">Restriction endonuclease subunit S</fullName>
    </submittedName>
</protein>
<evidence type="ECO:0000313" key="6">
    <source>
        <dbReference type="Proteomes" id="UP001059252"/>
    </source>
</evidence>
<accession>A0ABY5RA17</accession>
<evidence type="ECO:0000256" key="3">
    <source>
        <dbReference type="ARBA" id="ARBA00023125"/>
    </source>
</evidence>
<organism evidence="5 6">
    <name type="scientific">Mycoplasma iguanae</name>
    <dbReference type="NCBI Taxonomy" id="292461"/>
    <lineage>
        <taxon>Bacteria</taxon>
        <taxon>Bacillati</taxon>
        <taxon>Mycoplasmatota</taxon>
        <taxon>Mollicutes</taxon>
        <taxon>Mycoplasmataceae</taxon>
        <taxon>Mycoplasma</taxon>
    </lineage>
</organism>
<comment type="similarity">
    <text evidence="1">Belongs to the type-I restriction system S methylase family.</text>
</comment>
<keyword evidence="6" id="KW-1185">Reference proteome</keyword>
<keyword evidence="3" id="KW-0238">DNA-binding</keyword>
<dbReference type="InterPro" id="IPR000055">
    <property type="entry name" value="Restrct_endonuc_typeI_TRD"/>
</dbReference>
<keyword evidence="5" id="KW-0255">Endonuclease</keyword>
<dbReference type="Gene3D" id="3.90.220.20">
    <property type="entry name" value="DNA methylase specificity domains"/>
    <property type="match status" value="1"/>
</dbReference>
<dbReference type="GO" id="GO:0004519">
    <property type="term" value="F:endonuclease activity"/>
    <property type="evidence" value="ECO:0007669"/>
    <property type="project" value="UniProtKB-KW"/>
</dbReference>
<keyword evidence="5" id="KW-0540">Nuclease</keyword>
<name>A0ABY5RA17_9MOLU</name>
<evidence type="ECO:0000259" key="4">
    <source>
        <dbReference type="Pfam" id="PF01420"/>
    </source>
</evidence>
<sequence>MTNIYIYIEDGKYYTLATDYIKDLMEQAKEYKEQKTIRLYEAQKAKYEAQKAKYELTYLQDKTNIIWKSFKLDDLFEFITVPGSLTLKNYNLLDQAQDNYIKVVTSSKNNSYKYINKDDLDPTIPIFRNQLTINKDGSVGYSFYHDYDFVATSHTYVMDYKNKDLEKLDNSVNYFFAKILTNLFVSSVYSYSYALNQEHIRRESILLPCLEVSSEDEYIWQENNKYYILALNYISYIYLQGKVNYNQKLIDNYTH</sequence>
<dbReference type="EMBL" id="CP102734">
    <property type="protein sequence ID" value="UVD81830.1"/>
    <property type="molecule type" value="Genomic_DNA"/>
</dbReference>
<reference evidence="5" key="1">
    <citation type="submission" date="2022-08" db="EMBL/GenBank/DDBJ databases">
        <title>Complete genome of Mycoplasma iguanae type strain 2327.</title>
        <authorList>
            <person name="Spergser J."/>
        </authorList>
    </citation>
    <scope>NUCLEOTIDE SEQUENCE</scope>
    <source>
        <strain evidence="5">2327</strain>
    </source>
</reference>